<keyword evidence="3" id="KW-1185">Reference proteome</keyword>
<dbReference type="PANTHER" id="PTHR38973:SF1">
    <property type="entry name" value="PLASMID PARTITION PROTEIN B"/>
    <property type="match status" value="1"/>
</dbReference>
<dbReference type="EMBL" id="CP050314">
    <property type="protein sequence ID" value="QIR16476.1"/>
    <property type="molecule type" value="Genomic_DNA"/>
</dbReference>
<dbReference type="KEGG" id="saes:HBH39_18565"/>
<geneLocation type="plasmid" evidence="2 3">
    <name>pPN3F2_1</name>
</geneLocation>
<dbReference type="AlphaFoldDB" id="A0A6G9QPI3"/>
<organism evidence="2 3">
    <name type="scientific">Shewanella aestuarii</name>
    <dbReference type="NCBI Taxonomy" id="1028752"/>
    <lineage>
        <taxon>Bacteria</taxon>
        <taxon>Pseudomonadati</taxon>
        <taxon>Pseudomonadota</taxon>
        <taxon>Gammaproteobacteria</taxon>
        <taxon>Alteromonadales</taxon>
        <taxon>Shewanellaceae</taxon>
        <taxon>Shewanella</taxon>
    </lineage>
</organism>
<evidence type="ECO:0000313" key="3">
    <source>
        <dbReference type="Proteomes" id="UP000502608"/>
    </source>
</evidence>
<protein>
    <recommendedName>
        <fullName evidence="4">ParB N-terminal domain-containing protein</fullName>
    </recommendedName>
</protein>
<evidence type="ECO:0000313" key="2">
    <source>
        <dbReference type="EMBL" id="QIR16476.1"/>
    </source>
</evidence>
<gene>
    <name evidence="2" type="ORF">HBH39_18565</name>
</gene>
<evidence type="ECO:0000256" key="1">
    <source>
        <dbReference type="ARBA" id="ARBA00023125"/>
    </source>
</evidence>
<accession>A0A6G9QPI3</accession>
<evidence type="ECO:0008006" key="4">
    <source>
        <dbReference type="Google" id="ProtNLM"/>
    </source>
</evidence>
<name>A0A6G9QPI3_9GAMM</name>
<dbReference type="RefSeq" id="WP_167680307.1">
    <property type="nucleotide sequence ID" value="NZ_CP050314.1"/>
</dbReference>
<proteinExistence type="predicted"/>
<dbReference type="PANTHER" id="PTHR38973">
    <property type="entry name" value="PLASMID PARTITIONING CONTROL PROTEIN-RELATED"/>
    <property type="match status" value="1"/>
</dbReference>
<dbReference type="Gene3D" id="1.10.10.2830">
    <property type="match status" value="1"/>
</dbReference>
<dbReference type="SUPFAM" id="SSF110849">
    <property type="entry name" value="ParB/Sulfiredoxin"/>
    <property type="match status" value="1"/>
</dbReference>
<sequence length="300" mass="34087">MTSIMEDTKAASANTMNNSVVWTLVSGREVAFETITIAAEDVERLTKVHKQNRRLQNELRARSLAKSIARQQYYSCIATLVDGIYELSDGSRRRSAAIEAKRPLRVMYCKEILTTAEVKGLIKELQSAEEHSPRDHGAYFESLLNDVENPMTKEQIIEEEGISEAQYERYMRAWSVPQLLVDLFEEPRDLGDVSFRTLKKVANKIGDSDALKKFVDQLDIKPGTSLKEVMAYIVEAAGLKKAKTSDKARKFVDIDKNRHVKIKKSGKSKTIFEVSNGSEKEIEDIERLIAEYYQGKQKTK</sequence>
<dbReference type="Proteomes" id="UP000502608">
    <property type="component" value="Plasmid pPN3F2_1"/>
</dbReference>
<dbReference type="InterPro" id="IPR036086">
    <property type="entry name" value="ParB/Sulfiredoxin_sf"/>
</dbReference>
<keyword evidence="2" id="KW-0614">Plasmid</keyword>
<keyword evidence="1" id="KW-0238">DNA-binding</keyword>
<dbReference type="GO" id="GO:0003677">
    <property type="term" value="F:DNA binding"/>
    <property type="evidence" value="ECO:0007669"/>
    <property type="project" value="UniProtKB-KW"/>
</dbReference>
<reference evidence="2 3" key="1">
    <citation type="submission" date="2020-03" db="EMBL/GenBank/DDBJ databases">
        <title>Complete genome sequence of Shewanella sp.</title>
        <authorList>
            <person name="Kim Y.-S."/>
            <person name="Kim S.-J."/>
            <person name="Jung H.-K."/>
            <person name="Kim K.-H."/>
        </authorList>
    </citation>
    <scope>NUCLEOTIDE SEQUENCE [LARGE SCALE GENOMIC DNA]</scope>
    <source>
        <strain evidence="2 3">PN3F2</strain>
        <plasmid evidence="2 3">pPN3F2_1</plasmid>
    </source>
</reference>